<reference evidence="4" key="2">
    <citation type="journal article" date="2020" name="mSystems">
        <title>Genome- and Community-Level Interaction Insights into Carbon Utilization and Element Cycling Functions of Hydrothermarchaeota in Hydrothermal Sediment.</title>
        <authorList>
            <person name="Zhou Z."/>
            <person name="Liu Y."/>
            <person name="Xu W."/>
            <person name="Pan J."/>
            <person name="Luo Z.H."/>
            <person name="Li M."/>
        </authorList>
    </citation>
    <scope>NUCLEOTIDE SEQUENCE [LARGE SCALE GENOMIC DNA]</scope>
    <source>
        <strain evidence="4">HyVt-389</strain>
    </source>
</reference>
<evidence type="ECO:0000313" key="4">
    <source>
        <dbReference type="EMBL" id="HEC68416.1"/>
    </source>
</evidence>
<accession>A0A7C2AM06</accession>
<dbReference type="RefSeq" id="WP_066060379.1">
    <property type="nucleotide sequence ID" value="NZ_CP013015.1"/>
</dbReference>
<organism evidence="4">
    <name type="scientific">Desulfofervidus auxilii</name>
    <dbReference type="NCBI Taxonomy" id="1621989"/>
    <lineage>
        <taxon>Bacteria</taxon>
        <taxon>Pseudomonadati</taxon>
        <taxon>Thermodesulfobacteriota</taxon>
        <taxon>Candidatus Desulfofervidia</taxon>
        <taxon>Candidatus Desulfofervidales</taxon>
        <taxon>Candidatus Desulfofervidaceae</taxon>
        <taxon>Candidatus Desulfofervidus</taxon>
    </lineage>
</organism>
<dbReference type="InterPro" id="IPR038767">
    <property type="entry name" value="PF0610-like"/>
</dbReference>
<evidence type="ECO:0000313" key="5">
    <source>
        <dbReference type="Proteomes" id="UP000070560"/>
    </source>
</evidence>
<dbReference type="InterPro" id="IPR036388">
    <property type="entry name" value="WH-like_DNA-bd_sf"/>
</dbReference>
<evidence type="ECO:0000313" key="3">
    <source>
        <dbReference type="EMBL" id="AMM40075.1"/>
    </source>
</evidence>
<sequence>MELEFEKTRRQHIIDLLQLKSWSVYELAKELDVEVNTVVNDLEHIKRSISFPYKMNIFPPECTNCGFKFKDRSKFTKPSRCPRCKGERIIPLMVKIDFVKSTKRQ</sequence>
<feature type="domain" description="PF0610-like winged HTH N-terminal" evidence="1">
    <location>
        <begin position="8"/>
        <end position="49"/>
    </location>
</feature>
<reference evidence="3 5" key="1">
    <citation type="submission" date="2015-10" db="EMBL/GenBank/DDBJ databases">
        <title>Candidatus Desulfofervidus auxilii, a hydrogenotrophic sulfate-reducing bacterium involved in the thermophilic anaerobic oxidation of methane.</title>
        <authorList>
            <person name="Krukenberg V."/>
            <person name="Richter M."/>
            <person name="Wegener G."/>
        </authorList>
    </citation>
    <scope>NUCLEOTIDE SEQUENCE [LARGE SCALE GENOMIC DNA]</scope>
    <source>
        <strain evidence="3 5">HS1</strain>
    </source>
</reference>
<dbReference type="PANTHER" id="PTHR40663">
    <property type="match status" value="1"/>
</dbReference>
<dbReference type="Gene3D" id="1.10.10.10">
    <property type="entry name" value="Winged helix-like DNA-binding domain superfamily/Winged helix DNA-binding domain"/>
    <property type="match status" value="1"/>
</dbReference>
<dbReference type="Proteomes" id="UP000885738">
    <property type="component" value="Unassembled WGS sequence"/>
</dbReference>
<dbReference type="InterPro" id="IPR036390">
    <property type="entry name" value="WH_DNA-bd_sf"/>
</dbReference>
<name>A0A7C2AM06_DESA2</name>
<protein>
    <submittedName>
        <fullName evidence="4">HTH domain-containing protein</fullName>
    </submittedName>
    <submittedName>
        <fullName evidence="3">Transcriptional regulator containing an HTH domain fused to a Zn-ribbon</fullName>
    </submittedName>
</protein>
<dbReference type="InterPro" id="IPR049159">
    <property type="entry name" value="PF0610-like_wHTH_N"/>
</dbReference>
<dbReference type="PANTHER" id="PTHR40663:SF2">
    <property type="entry name" value="TRANSCRIPTIONAL REGULATOR"/>
    <property type="match status" value="1"/>
</dbReference>
<dbReference type="SUPFAM" id="SSF46785">
    <property type="entry name" value="Winged helix' DNA-binding domain"/>
    <property type="match status" value="1"/>
</dbReference>
<feature type="domain" description="PF0610-like rubredoxin-like zinc beta-ribbon C-terminal" evidence="2">
    <location>
        <begin position="59"/>
        <end position="89"/>
    </location>
</feature>
<dbReference type="Pfam" id="PF23470">
    <property type="entry name" value="Zn_ribbon_PF0610"/>
    <property type="match status" value="1"/>
</dbReference>
<gene>
    <name evidence="4" type="ORF">ENI35_06380</name>
    <name evidence="3" type="ORF">HS1_000269</name>
</gene>
<evidence type="ECO:0000259" key="2">
    <source>
        <dbReference type="Pfam" id="PF23470"/>
    </source>
</evidence>
<proteinExistence type="predicted"/>
<dbReference type="EMBL" id="CP013015">
    <property type="protein sequence ID" value="AMM40075.1"/>
    <property type="molecule type" value="Genomic_DNA"/>
</dbReference>
<dbReference type="AlphaFoldDB" id="A0A7C2AM06"/>
<evidence type="ECO:0000259" key="1">
    <source>
        <dbReference type="Pfam" id="PF21476"/>
    </source>
</evidence>
<dbReference type="Proteomes" id="UP000070560">
    <property type="component" value="Chromosome"/>
</dbReference>
<keyword evidence="5" id="KW-1185">Reference proteome</keyword>
<dbReference type="OrthoDB" id="9800355at2"/>
<dbReference type="Pfam" id="PF21476">
    <property type="entry name" value="PF0610-like_N"/>
    <property type="match status" value="1"/>
</dbReference>
<dbReference type="KEGG" id="daw:HS1_000269"/>
<dbReference type="InterPro" id="IPR057022">
    <property type="entry name" value="PF0610-like_Zn_ribbon_C"/>
</dbReference>
<dbReference type="EMBL" id="DRIH01000226">
    <property type="protein sequence ID" value="HEC68416.1"/>
    <property type="molecule type" value="Genomic_DNA"/>
</dbReference>